<sequence length="449" mass="48682">MPSFISIGSDSDFSIHNIPFGVFSPKGSSEKRCATRIGDRIIDLRELARNGVFASVQDFEASWFEQSTLNDFAGQPLTCRRAVRTHIQALFTSGGKESPEEQKDLLESALHNANDVQLHLPVRVGDYTDFCKLFSFSDNALFQLTPLTLGASEYHTANAGRLMKVPGPPLPPAWNHLPIGYHGRASSVVVSGTPITRPRGLRPPAPGTAAGPTFGPTMSLDMEYEMAAIVGGRGNELGESLGTGDVMENIFGLTIMNDWSAREIQGFEMIPLGPFNGKNFGTTVSPWIVTLDALQPFKAELPYRESVPELADYLHETGTRPTFDIDLDMTITAVGEEEPTHVMRSNLKHLAYSFGQMLVHHTVSGCPMQAGDMLGSGTISDPEPKSLACLLEITERGSKPFKTTGGQERIWLQDGDRVDMTAVAKRVVDGENANVGFGICSGVIKPAKA</sequence>
<evidence type="ECO:0000313" key="2">
    <source>
        <dbReference type="Proteomes" id="UP001230649"/>
    </source>
</evidence>
<accession>A0ACC2W8V1</accession>
<comment type="caution">
    <text evidence="1">The sequence shown here is derived from an EMBL/GenBank/DDBJ whole genome shotgun (WGS) entry which is preliminary data.</text>
</comment>
<dbReference type="EMBL" id="JASBWS010000033">
    <property type="protein sequence ID" value="KAJ9108158.1"/>
    <property type="molecule type" value="Genomic_DNA"/>
</dbReference>
<dbReference type="Proteomes" id="UP001230649">
    <property type="component" value="Unassembled WGS sequence"/>
</dbReference>
<proteinExistence type="predicted"/>
<organism evidence="1 2">
    <name type="scientific">Naganishia adeliensis</name>
    <dbReference type="NCBI Taxonomy" id="92952"/>
    <lineage>
        <taxon>Eukaryota</taxon>
        <taxon>Fungi</taxon>
        <taxon>Dikarya</taxon>
        <taxon>Basidiomycota</taxon>
        <taxon>Agaricomycotina</taxon>
        <taxon>Tremellomycetes</taxon>
        <taxon>Filobasidiales</taxon>
        <taxon>Filobasidiaceae</taxon>
        <taxon>Naganishia</taxon>
    </lineage>
</organism>
<protein>
    <submittedName>
        <fullName evidence="1">Uncharacterized protein</fullName>
    </submittedName>
</protein>
<name>A0ACC2W8V1_9TREE</name>
<gene>
    <name evidence="1" type="ORF">QFC20_003519</name>
</gene>
<reference evidence="1" key="1">
    <citation type="submission" date="2023-04" db="EMBL/GenBank/DDBJ databases">
        <title>Draft Genome sequencing of Naganishia species isolated from polar environments using Oxford Nanopore Technology.</title>
        <authorList>
            <person name="Leo P."/>
            <person name="Venkateswaran K."/>
        </authorList>
    </citation>
    <scope>NUCLEOTIDE SEQUENCE</scope>
    <source>
        <strain evidence="1">MNA-CCFEE 5262</strain>
    </source>
</reference>
<keyword evidence="2" id="KW-1185">Reference proteome</keyword>
<evidence type="ECO:0000313" key="1">
    <source>
        <dbReference type="EMBL" id="KAJ9108158.1"/>
    </source>
</evidence>